<evidence type="ECO:0000313" key="2">
    <source>
        <dbReference type="Proteomes" id="UP000789525"/>
    </source>
</evidence>
<evidence type="ECO:0000313" key="1">
    <source>
        <dbReference type="EMBL" id="CAG8523808.1"/>
    </source>
</evidence>
<name>A0ACA9LE85_9GLOM</name>
<reference evidence="1" key="1">
    <citation type="submission" date="2021-06" db="EMBL/GenBank/DDBJ databases">
        <authorList>
            <person name="Kallberg Y."/>
            <person name="Tangrot J."/>
            <person name="Rosling A."/>
        </authorList>
    </citation>
    <scope>NUCLEOTIDE SEQUENCE</scope>
    <source>
        <strain evidence="1">CL356</strain>
    </source>
</reference>
<sequence>MTKRLRDEWAIESSILSKKRKSENFSTQKEDTDNDSDSAYEAAEEKDSERKFFNVAINENSNGVNGTNSPNAVNNIEIKHTNSSSLKSECAESPEKSQLPPSIIDGLKKMEKNEITSREEQSNKVRLEALKQRALEKKVRMERITQALRNDCQLTKSKGRLLFSDNEDSAIDKSPGKFNLFDSDSEEREERSMDITINPIFEGSSGRERLNTQKRFHGDHRFKLTEDFVSDDDTNEKNAPVGHTDLDNEITKFLEEEKSKRLGILNELLGGDSKFEQQKRKSKEWKEMVHFDPDMPEAKSLEIPRNEGLSEVTFESKLSSTQPLPIVSKEVKIEINADLKGIFAPGVKNLTSFPLFSIDGKNEDTTAENHNVDEGVMESSLPTYIFDDSEEIVSSWKETSRDMTIEYKRKHKSVSRKLQKIKSKRRLG</sequence>
<keyword evidence="2" id="KW-1185">Reference proteome</keyword>
<comment type="caution">
    <text evidence="1">The sequence shown here is derived from an EMBL/GenBank/DDBJ whole genome shotgun (WGS) entry which is preliminary data.</text>
</comment>
<gene>
    <name evidence="1" type="ORF">ACOLOM_LOCUS3775</name>
</gene>
<dbReference type="EMBL" id="CAJVPT010005785">
    <property type="protein sequence ID" value="CAG8523808.1"/>
    <property type="molecule type" value="Genomic_DNA"/>
</dbReference>
<accession>A0ACA9LE85</accession>
<proteinExistence type="predicted"/>
<organism evidence="1 2">
    <name type="scientific">Acaulospora colombiana</name>
    <dbReference type="NCBI Taxonomy" id="27376"/>
    <lineage>
        <taxon>Eukaryota</taxon>
        <taxon>Fungi</taxon>
        <taxon>Fungi incertae sedis</taxon>
        <taxon>Mucoromycota</taxon>
        <taxon>Glomeromycotina</taxon>
        <taxon>Glomeromycetes</taxon>
        <taxon>Diversisporales</taxon>
        <taxon>Acaulosporaceae</taxon>
        <taxon>Acaulospora</taxon>
    </lineage>
</organism>
<protein>
    <submittedName>
        <fullName evidence="1">2448_t:CDS:1</fullName>
    </submittedName>
</protein>
<dbReference type="Proteomes" id="UP000789525">
    <property type="component" value="Unassembled WGS sequence"/>
</dbReference>